<comment type="caution">
    <text evidence="9">The sequence shown here is derived from an EMBL/GenBank/DDBJ whole genome shotgun (WGS) entry which is preliminary data.</text>
</comment>
<dbReference type="Pfam" id="PF03006">
    <property type="entry name" value="HlyIII"/>
    <property type="match status" value="1"/>
</dbReference>
<keyword evidence="10" id="KW-1185">Reference proteome</keyword>
<feature type="binding site" evidence="7">
    <location>
        <position position="63"/>
    </location>
    <ligand>
        <name>Zn(2+)</name>
        <dbReference type="ChEBI" id="CHEBI:29105"/>
    </ligand>
</feature>
<feature type="transmembrane region" description="Helical" evidence="8">
    <location>
        <begin position="106"/>
        <end position="125"/>
    </location>
</feature>
<evidence type="ECO:0000256" key="3">
    <source>
        <dbReference type="ARBA" id="ARBA00022475"/>
    </source>
</evidence>
<name>A0A2I9DP28_9DEIO</name>
<keyword evidence="5 8" id="KW-1133">Transmembrane helix</keyword>
<keyword evidence="3" id="KW-1003">Cell membrane</keyword>
<evidence type="ECO:0000313" key="10">
    <source>
        <dbReference type="Proteomes" id="UP000236569"/>
    </source>
</evidence>
<dbReference type="Proteomes" id="UP000236569">
    <property type="component" value="Unassembled WGS sequence"/>
</dbReference>
<dbReference type="OrthoDB" id="9813689at2"/>
<dbReference type="GO" id="GO:0005886">
    <property type="term" value="C:plasma membrane"/>
    <property type="evidence" value="ECO:0007669"/>
    <property type="project" value="UniProtKB-SubCell"/>
</dbReference>
<gene>
    <name evidence="9" type="ORF">DAERI_010009</name>
</gene>
<organism evidence="9 10">
    <name type="scientific">Deinococcus aerius</name>
    <dbReference type="NCBI Taxonomy" id="200253"/>
    <lineage>
        <taxon>Bacteria</taxon>
        <taxon>Thermotogati</taxon>
        <taxon>Deinococcota</taxon>
        <taxon>Deinococci</taxon>
        <taxon>Deinococcales</taxon>
        <taxon>Deinococcaceae</taxon>
        <taxon>Deinococcus</taxon>
    </lineage>
</organism>
<keyword evidence="7" id="KW-0479">Metal-binding</keyword>
<feature type="binding site" evidence="7">
    <location>
        <position position="196"/>
    </location>
    <ligand>
        <name>Zn(2+)</name>
        <dbReference type="ChEBI" id="CHEBI:29105"/>
    </ligand>
</feature>
<feature type="transmembrane region" description="Helical" evidence="8">
    <location>
        <begin position="160"/>
        <end position="178"/>
    </location>
</feature>
<evidence type="ECO:0000256" key="4">
    <source>
        <dbReference type="ARBA" id="ARBA00022692"/>
    </source>
</evidence>
<dbReference type="GO" id="GO:0140911">
    <property type="term" value="F:pore-forming activity"/>
    <property type="evidence" value="ECO:0007669"/>
    <property type="project" value="InterPro"/>
</dbReference>
<dbReference type="RefSeq" id="WP_103127452.1">
    <property type="nucleotide sequence ID" value="NZ_BFAG01000001.1"/>
</dbReference>
<evidence type="ECO:0000256" key="6">
    <source>
        <dbReference type="ARBA" id="ARBA00023136"/>
    </source>
</evidence>
<dbReference type="NCBIfam" id="TIGR01065">
    <property type="entry name" value="hlyIII"/>
    <property type="match status" value="1"/>
</dbReference>
<dbReference type="EMBL" id="BFAG01000001">
    <property type="protein sequence ID" value="GBF03837.1"/>
    <property type="molecule type" value="Genomic_DNA"/>
</dbReference>
<comment type="similarity">
    <text evidence="2">Belongs to the UPF0073 (Hly-III) family.</text>
</comment>
<feature type="transmembrane region" description="Helical" evidence="8">
    <location>
        <begin position="39"/>
        <end position="60"/>
    </location>
</feature>
<keyword evidence="6 8" id="KW-0472">Membrane</keyword>
<dbReference type="InterPro" id="IPR004254">
    <property type="entry name" value="AdipoR/HlyIII-related"/>
</dbReference>
<dbReference type="PANTHER" id="PTHR20855">
    <property type="entry name" value="ADIPOR/PROGESTIN RECEPTOR-RELATED"/>
    <property type="match status" value="1"/>
</dbReference>
<evidence type="ECO:0000256" key="5">
    <source>
        <dbReference type="ARBA" id="ARBA00022989"/>
    </source>
</evidence>
<sequence length="218" mass="24307">MKRLLTAPREPINALTHWGGALAALIVLGPLLDWAHARGLVLWPFLVFGLSMVGLYAASASYHSFRPGERGLLWLRKLDHAGIFLLIAGSYTPVVYYGLEGAWRDGVLWVIWGIALTGIVLKLVTMRLPRWVSTLLYLGMGWVAVVLLPQLARNLPPAALFWMAAGGVLYSIGAVIYGTRRWNPRPGSRWEHWGFHEIWHLFVLGGTGAHVAMMFCLR</sequence>
<evidence type="ECO:0000256" key="8">
    <source>
        <dbReference type="SAM" id="Phobius"/>
    </source>
</evidence>
<feature type="transmembrane region" description="Helical" evidence="8">
    <location>
        <begin position="131"/>
        <end position="148"/>
    </location>
</feature>
<dbReference type="InterPro" id="IPR005744">
    <property type="entry name" value="Hy-lIII"/>
</dbReference>
<evidence type="ECO:0000256" key="1">
    <source>
        <dbReference type="ARBA" id="ARBA00004651"/>
    </source>
</evidence>
<dbReference type="AlphaFoldDB" id="A0A2I9DP28"/>
<evidence type="ECO:0000256" key="7">
    <source>
        <dbReference type="PIRSR" id="PIRSR604254-1"/>
    </source>
</evidence>
<keyword evidence="4 8" id="KW-0812">Transmembrane</keyword>
<feature type="binding site" evidence="7">
    <location>
        <position position="200"/>
    </location>
    <ligand>
        <name>Zn(2+)</name>
        <dbReference type="ChEBI" id="CHEBI:29105"/>
    </ligand>
</feature>
<feature type="transmembrane region" description="Helical" evidence="8">
    <location>
        <begin position="12"/>
        <end position="32"/>
    </location>
</feature>
<dbReference type="GO" id="GO:0046872">
    <property type="term" value="F:metal ion binding"/>
    <property type="evidence" value="ECO:0007669"/>
    <property type="project" value="UniProtKB-KW"/>
</dbReference>
<keyword evidence="7" id="KW-0862">Zinc</keyword>
<accession>A0A2I9DP28</accession>
<protein>
    <submittedName>
        <fullName evidence="9">Hemolysin III family channel protein</fullName>
    </submittedName>
</protein>
<feature type="transmembrane region" description="Helical" evidence="8">
    <location>
        <begin position="198"/>
        <end position="217"/>
    </location>
</feature>
<feature type="transmembrane region" description="Helical" evidence="8">
    <location>
        <begin position="80"/>
        <end position="99"/>
    </location>
</feature>
<evidence type="ECO:0000256" key="2">
    <source>
        <dbReference type="ARBA" id="ARBA00008488"/>
    </source>
</evidence>
<evidence type="ECO:0000313" key="9">
    <source>
        <dbReference type="EMBL" id="GBF03837.1"/>
    </source>
</evidence>
<dbReference type="PANTHER" id="PTHR20855:SF3">
    <property type="entry name" value="LD03007P"/>
    <property type="match status" value="1"/>
</dbReference>
<proteinExistence type="inferred from homology"/>
<reference evidence="10" key="1">
    <citation type="submission" date="2018-01" db="EMBL/GenBank/DDBJ databases">
        <title>Draft Genome Sequence of the Radioresistant Bacterium Deinococcus aerius TR0125, Isolated from the Higher Atmosphere above Japan.</title>
        <authorList>
            <person name="Satoh K."/>
            <person name="Arai H."/>
            <person name="Sanzen T."/>
            <person name="Kawaguchi Y."/>
            <person name="Hayashi H."/>
            <person name="Yokobori S."/>
            <person name="Yamagishi A."/>
            <person name="Oono Y."/>
            <person name="Narumi I."/>
        </authorList>
    </citation>
    <scope>NUCLEOTIDE SEQUENCE [LARGE SCALE GENOMIC DNA]</scope>
    <source>
        <strain evidence="10">TR0125</strain>
    </source>
</reference>
<comment type="subcellular location">
    <subcellularLocation>
        <location evidence="1">Cell membrane</location>
        <topology evidence="1">Multi-pass membrane protein</topology>
    </subcellularLocation>
</comment>